<dbReference type="InterPro" id="IPR023179">
    <property type="entry name" value="GTP-bd_ortho_bundle_sf"/>
</dbReference>
<evidence type="ECO:0000256" key="2">
    <source>
        <dbReference type="ARBA" id="ARBA00022741"/>
    </source>
</evidence>
<dbReference type="NCBIfam" id="TIGR03596">
    <property type="entry name" value="GTPase_YlqF"/>
    <property type="match status" value="1"/>
</dbReference>
<dbReference type="GO" id="GO:0005525">
    <property type="term" value="F:GTP binding"/>
    <property type="evidence" value="ECO:0007669"/>
    <property type="project" value="UniProtKB-KW"/>
</dbReference>
<evidence type="ECO:0000256" key="1">
    <source>
        <dbReference type="ARBA" id="ARBA00014898"/>
    </source>
</evidence>
<feature type="binding site" evidence="5">
    <location>
        <position position="174"/>
    </location>
    <ligand>
        <name>GTP</name>
        <dbReference type="ChEBI" id="CHEBI:37565"/>
    </ligand>
</feature>
<comment type="similarity">
    <text evidence="4">Belongs to the TRAFAC class YlqF/YawG GTPase family. MTG1 subfamily.</text>
</comment>
<dbReference type="Pfam" id="PF01926">
    <property type="entry name" value="MMR_HSR1"/>
    <property type="match status" value="1"/>
</dbReference>
<dbReference type="STRING" id="1484.SA87_09150"/>
<feature type="domain" description="CP-type G" evidence="7">
    <location>
        <begin position="14"/>
        <end position="178"/>
    </location>
</feature>
<evidence type="ECO:0000313" key="8">
    <source>
        <dbReference type="EMBL" id="OAR04683.1"/>
    </source>
</evidence>
<dbReference type="GO" id="GO:0006412">
    <property type="term" value="P:translation"/>
    <property type="evidence" value="ECO:0007669"/>
    <property type="project" value="TreeGrafter"/>
</dbReference>
<dbReference type="AlphaFoldDB" id="A0A179IR11"/>
<dbReference type="InterPro" id="IPR027417">
    <property type="entry name" value="P-loop_NTPase"/>
</dbReference>
<dbReference type="RefSeq" id="WP_066199977.1">
    <property type="nucleotide sequence ID" value="NZ_CBCSAS010000004.1"/>
</dbReference>
<keyword evidence="9" id="KW-1185">Reference proteome</keyword>
<gene>
    <name evidence="8" type="ORF">SA87_09150</name>
</gene>
<dbReference type="InterPro" id="IPR030378">
    <property type="entry name" value="G_CP_dom"/>
</dbReference>
<dbReference type="PANTHER" id="PTHR45782:SF4">
    <property type="entry name" value="MITOCHONDRIAL RIBOSOME-ASSOCIATED GTPASE 1"/>
    <property type="match status" value="1"/>
</dbReference>
<protein>
    <recommendedName>
        <fullName evidence="1 4">Ribosome biogenesis GTPase A</fullName>
    </recommendedName>
</protein>
<reference evidence="8 9" key="1">
    <citation type="submission" date="2015-09" db="EMBL/GenBank/DDBJ databases">
        <title>Draft genome sequence of Hydrogenibacillus schlegelii DSM 2000.</title>
        <authorList>
            <person name="Hemp J."/>
        </authorList>
    </citation>
    <scope>NUCLEOTIDE SEQUENCE [LARGE SCALE GENOMIC DNA]</scope>
    <source>
        <strain evidence="8 9">MA 48</strain>
    </source>
</reference>
<dbReference type="EMBL" id="JXBB01000012">
    <property type="protein sequence ID" value="OAR04683.1"/>
    <property type="molecule type" value="Genomic_DNA"/>
</dbReference>
<dbReference type="SUPFAM" id="SSF52540">
    <property type="entry name" value="P-loop containing nucleoside triphosphate hydrolases"/>
    <property type="match status" value="1"/>
</dbReference>
<evidence type="ECO:0000256" key="6">
    <source>
        <dbReference type="SAM" id="MobiDB-lite"/>
    </source>
</evidence>
<dbReference type="InterPro" id="IPR019991">
    <property type="entry name" value="GTP-bd_ribosome_bgen"/>
</dbReference>
<proteinExistence type="inferred from homology"/>
<dbReference type="Gene3D" id="3.40.50.300">
    <property type="entry name" value="P-loop containing nucleotide triphosphate hydrolases"/>
    <property type="match status" value="1"/>
</dbReference>
<comment type="function">
    <text evidence="4">Required for a late step of 50S ribosomal subunit assembly. Has GTPase activity.</text>
</comment>
<accession>A0A179IR11</accession>
<dbReference type="PROSITE" id="PS51721">
    <property type="entry name" value="G_CP"/>
    <property type="match status" value="1"/>
</dbReference>
<evidence type="ECO:0000259" key="7">
    <source>
        <dbReference type="PROSITE" id="PS51721"/>
    </source>
</evidence>
<name>A0A179IR11_HYDSH</name>
<feature type="binding site" evidence="5">
    <location>
        <begin position="130"/>
        <end position="135"/>
    </location>
    <ligand>
        <name>GTP</name>
        <dbReference type="ChEBI" id="CHEBI:37565"/>
    </ligand>
</feature>
<dbReference type="InterPro" id="IPR006073">
    <property type="entry name" value="GTP-bd"/>
</dbReference>
<dbReference type="PANTHER" id="PTHR45782">
    <property type="entry name" value="MITOCHONDRIAL RIBOSOME-ASSOCIATED GTPASE 1"/>
    <property type="match status" value="1"/>
</dbReference>
<keyword evidence="4" id="KW-0963">Cytoplasm</keyword>
<dbReference type="PIRSF" id="PIRSF006230">
    <property type="entry name" value="MG442"/>
    <property type="match status" value="1"/>
</dbReference>
<keyword evidence="3 4" id="KW-0342">GTP-binding</keyword>
<evidence type="ECO:0000256" key="4">
    <source>
        <dbReference type="PIRNR" id="PIRNR006230"/>
    </source>
</evidence>
<organism evidence="8 9">
    <name type="scientific">Hydrogenibacillus schlegelii</name>
    <name type="common">Bacillus schlegelii</name>
    <dbReference type="NCBI Taxonomy" id="1484"/>
    <lineage>
        <taxon>Bacteria</taxon>
        <taxon>Bacillati</taxon>
        <taxon>Bacillota</taxon>
        <taxon>Bacilli</taxon>
        <taxon>Bacillales</taxon>
        <taxon>Bacillales Family X. Incertae Sedis</taxon>
        <taxon>Hydrogenibacillus</taxon>
    </lineage>
</organism>
<dbReference type="GO" id="GO:0005737">
    <property type="term" value="C:cytoplasm"/>
    <property type="evidence" value="ECO:0007669"/>
    <property type="project" value="UniProtKB-SubCell"/>
</dbReference>
<dbReference type="Proteomes" id="UP000243024">
    <property type="component" value="Unassembled WGS sequence"/>
</dbReference>
<dbReference type="CDD" id="cd01856">
    <property type="entry name" value="YlqF"/>
    <property type="match status" value="1"/>
</dbReference>
<comment type="caution">
    <text evidence="8">The sequence shown here is derived from an EMBL/GenBank/DDBJ whole genome shotgun (WGS) entry which is preliminary data.</text>
</comment>
<dbReference type="GO" id="GO:0003924">
    <property type="term" value="F:GTPase activity"/>
    <property type="evidence" value="ECO:0007669"/>
    <property type="project" value="TreeGrafter"/>
</dbReference>
<evidence type="ECO:0000256" key="3">
    <source>
        <dbReference type="ARBA" id="ARBA00023134"/>
    </source>
</evidence>
<keyword evidence="2 4" id="KW-0547">Nucleotide-binding</keyword>
<feature type="region of interest" description="Disordered" evidence="6">
    <location>
        <begin position="234"/>
        <end position="253"/>
    </location>
</feature>
<dbReference type="InterPro" id="IPR016478">
    <property type="entry name" value="GTPase_MTG1"/>
</dbReference>
<evidence type="ECO:0000256" key="5">
    <source>
        <dbReference type="PIRSR" id="PIRSR006230-1"/>
    </source>
</evidence>
<sequence length="319" mass="33145">MSIQWFPGHMAKAERELRARLELVDAVFELRDARAPRATANPRLPELLGGRRRIIVLTKADQADPAVTQAWLEALRRAADAAVAVDLVRGAGLGPLYAALERLGRDVAARRRARGLLPRPPRAMVVGVPNVGKSTFINRLAGRRAAKVGDRPGVTRGLAWIRARGGVELLDTPGLLWPKLDDPEGALLLAALGAVAEHRFQAEAVAAFLYRRLADLKPAALLARYGAVLSAGGPSAPASAGEDEPGVALEGDPLSGGTALGGGAFGAAGLPEPAVFLARLAAARGLLRPGGAADAAAAAELFLREVRSGALGPVSFEAP</sequence>
<evidence type="ECO:0000313" key="9">
    <source>
        <dbReference type="Proteomes" id="UP000243024"/>
    </source>
</evidence>
<comment type="subcellular location">
    <subcellularLocation>
        <location evidence="4">Cytoplasm</location>
    </subcellularLocation>
</comment>
<dbReference type="Gene3D" id="1.10.1580.10">
    <property type="match status" value="1"/>
</dbReference>